<evidence type="ECO:0000259" key="15">
    <source>
        <dbReference type="PROSITE" id="PS50113"/>
    </source>
</evidence>
<dbReference type="SMART" id="SM00138">
    <property type="entry name" value="MeTrc"/>
    <property type="match status" value="1"/>
</dbReference>
<dbReference type="InterPro" id="IPR050903">
    <property type="entry name" value="Bact_Chemotaxis_MeTrfase"/>
</dbReference>
<keyword evidence="10" id="KW-0175">Coiled coil</keyword>
<sequence length="1403" mass="155294">MSRQKSTAREVAGSPPTVKSDLRFPVVGIGASAGGVTALKTFFENAPTGMEMAFVVVVHLPSEHASHFDAILQRTTGMPVRQVTATMPLEKNHIYVIAPGKRLEMSDGCLRTLDQEHSPGPAFAIDHFFRTLADAHDRHAIGIVMSGAGSDGAAGLSRIKEAGGITLAQTPGDAEHAEMPQHAIATGQVDIVLPASEMPQRLLELWSNAQRIQLQDLEGPEASNDTGKALVNDPERALSDILMHLRVRTGHDFRLYKRATVLRRIERRMQVNGQRDLMGYRDFLRATPDEAHALLGDMLIGVTQFFRDPDAFEYLGREVIASLFAEQPPDGQVRVWVAGCATGEEAYSISLQLAQAREKAASGRSIQVFATDIDEAAIARARTGSYPLAIASDVPAPLLQRYFTREGAHYVVTKAVRERILFAPHSLLRDPPFSHLDLISCRNVLIYLERAVQRQILELFHFALRPNGYLFLGTAESADAADDLFVVVDKKWRIYRARAVTHRAKPAMGFPPLLQTDVGASDERAVPLPLSRQPASPAQRNFSYAELHQRALETYSPPSVIIDRESNVVHLSDNAGRFLRHVGGELSSNIMTLVLPDLRLDLRTAIFRALQTRTSVEARRVKWVHDGQVSWINMTVRPFHDAVANAEFLLIVFDEVAGHMTDEEQAEATGQDPVLAQLEQELQHSREQLATIIEQYETSVEELKASNEELQAINEELRSTSEELESSKEELQSVNEELTTANAEMQARIEDTAKANDDLHNIIASSEIATVFVDKEIRVKRFTPNATAIFNLIDSDLGRSLFHITHTLRYPTLADDVRQSFQSLRLTEREIQSEAGRWYLMRLLPYRTADDHIDGAVITLIDITDRHEAEEAARAGERRLRLVAQSTKDYAIVIQDSAGTIVSWNAGAERIFGYSEGEVVGENIELIYEHNDRQALLPAQERDIAAKEGRADDERWHRTKDGRRIFCSGVVTPIVDTSFNGFAKILRDLTARKQREDASREALAREQAAREQALSANQLKDEFIAVLSHELKHPLNLIGVKAEMLPRLPEVRHLPAVWDAAASIRHAVRSQAQIIDDLLDLSRIQTGKLALEVSRVDLAALIADIADTCEEDAHARGVALQVEVADEPAITLADPVRCEQILWNLLSNAMKFTDSGGRVEVRLSRDGRMLRLEVTDSGQGIEPATLPYIFDMFRQTPRGRSRGGLGIGLALVRQLVEMHGGHVKAESEGPGHGTRMTVWLPAMEDERGQLRDAIGKHRTIAGLHILLVEDDAETATSLTALLELEGARVRTAGDGLEALRMLAEEPADAVVSDIGMPHMDGYELMRKIRSDPAVSGVRAIALTGRNRHDEVQAAHEAGFNAHLAKPLEFQQLLDELGALTPDGRAAGENRRAQLAPDARRTGK</sequence>
<dbReference type="Pfam" id="PF00989">
    <property type="entry name" value="PAS"/>
    <property type="match status" value="1"/>
</dbReference>
<dbReference type="CDD" id="cd00130">
    <property type="entry name" value="PAS"/>
    <property type="match status" value="2"/>
</dbReference>
<dbReference type="PANTHER" id="PTHR24422:SF27">
    <property type="entry name" value="PROTEIN-GLUTAMATE O-METHYLTRANSFERASE"/>
    <property type="match status" value="1"/>
</dbReference>
<dbReference type="Pfam" id="PF01339">
    <property type="entry name" value="CheB_methylest"/>
    <property type="match status" value="1"/>
</dbReference>
<dbReference type="EMBL" id="CADILN010000001">
    <property type="protein sequence ID" value="CAB4047456.1"/>
    <property type="molecule type" value="Genomic_DNA"/>
</dbReference>
<keyword evidence="5 9" id="KW-0597">Phosphoprotein</keyword>
<feature type="domain" description="CheR-type methyltransferase" evidence="17">
    <location>
        <begin position="245"/>
        <end position="477"/>
    </location>
</feature>
<comment type="catalytic activity">
    <reaction evidence="1">
        <text>ATP + protein L-histidine = ADP + protein N-phospho-L-histidine.</text>
        <dbReference type="EC" id="2.7.13.3"/>
    </reaction>
</comment>
<dbReference type="Pfam" id="PF13596">
    <property type="entry name" value="PAS_10"/>
    <property type="match status" value="1"/>
</dbReference>
<evidence type="ECO:0000259" key="16">
    <source>
        <dbReference type="PROSITE" id="PS50122"/>
    </source>
</evidence>
<dbReference type="SMART" id="SM00091">
    <property type="entry name" value="PAS"/>
    <property type="match status" value="3"/>
</dbReference>
<evidence type="ECO:0000256" key="6">
    <source>
        <dbReference type="ARBA" id="ARBA00022679"/>
    </source>
</evidence>
<dbReference type="RefSeq" id="WP_041746541.1">
    <property type="nucleotide sequence ID" value="NZ_CADILN010000001.1"/>
</dbReference>
<dbReference type="FunFam" id="3.30.565.10:FF:000006">
    <property type="entry name" value="Sensor histidine kinase WalK"/>
    <property type="match status" value="1"/>
</dbReference>
<comment type="subcellular location">
    <subcellularLocation>
        <location evidence="2">Cell inner membrane</location>
        <topology evidence="2">Multi-pass membrane protein</topology>
    </subcellularLocation>
</comment>
<gene>
    <name evidence="18" type="primary">rcsC_10</name>
    <name evidence="18" type="ORF">LMG9964_01088</name>
</gene>
<dbReference type="GO" id="GO:0005886">
    <property type="term" value="C:plasma membrane"/>
    <property type="evidence" value="ECO:0007669"/>
    <property type="project" value="UniProtKB-SubCell"/>
</dbReference>
<evidence type="ECO:0000313" key="18">
    <source>
        <dbReference type="EMBL" id="CAB4047456.1"/>
    </source>
</evidence>
<dbReference type="GO" id="GO:0000155">
    <property type="term" value="F:phosphorelay sensor kinase activity"/>
    <property type="evidence" value="ECO:0007669"/>
    <property type="project" value="InterPro"/>
</dbReference>
<feature type="active site" evidence="8">
    <location>
        <position position="151"/>
    </location>
</feature>
<dbReference type="Gene3D" id="3.40.50.2300">
    <property type="match status" value="1"/>
</dbReference>
<name>A0A6J5K0V6_9BURK</name>
<evidence type="ECO:0000259" key="17">
    <source>
        <dbReference type="PROSITE" id="PS50123"/>
    </source>
</evidence>
<dbReference type="SUPFAM" id="SSF53335">
    <property type="entry name" value="S-adenosyl-L-methionine-dependent methyltransferases"/>
    <property type="match status" value="1"/>
</dbReference>
<dbReference type="InterPro" id="IPR003661">
    <property type="entry name" value="HisK_dim/P_dom"/>
</dbReference>
<dbReference type="InterPro" id="IPR003594">
    <property type="entry name" value="HATPase_dom"/>
</dbReference>
<dbReference type="Pfam" id="PF00512">
    <property type="entry name" value="HisKA"/>
    <property type="match status" value="1"/>
</dbReference>
<evidence type="ECO:0000256" key="8">
    <source>
        <dbReference type="PROSITE-ProRule" id="PRU00050"/>
    </source>
</evidence>
<dbReference type="InterPro" id="IPR029063">
    <property type="entry name" value="SAM-dependent_MTases_sf"/>
</dbReference>
<organism evidence="18 19">
    <name type="scientific">Paraburkholderia phenoliruptrix</name>
    <dbReference type="NCBI Taxonomy" id="252970"/>
    <lineage>
        <taxon>Bacteria</taxon>
        <taxon>Pseudomonadati</taxon>
        <taxon>Pseudomonadota</taxon>
        <taxon>Betaproteobacteria</taxon>
        <taxon>Burkholderiales</taxon>
        <taxon>Burkholderiaceae</taxon>
        <taxon>Paraburkholderia</taxon>
    </lineage>
</organism>
<dbReference type="InterPro" id="IPR035909">
    <property type="entry name" value="CheB_C"/>
</dbReference>
<dbReference type="InterPro" id="IPR000780">
    <property type="entry name" value="CheR_MeTrfase"/>
</dbReference>
<dbReference type="Gene3D" id="3.40.50.150">
    <property type="entry name" value="Vaccinia Virus protein VP39"/>
    <property type="match status" value="1"/>
</dbReference>
<dbReference type="InterPro" id="IPR036097">
    <property type="entry name" value="HisK_dim/P_sf"/>
</dbReference>
<accession>A0A6J5K0V6</accession>
<dbReference type="InterPro" id="IPR011006">
    <property type="entry name" value="CheY-like_superfamily"/>
</dbReference>
<dbReference type="Pfam" id="PF00072">
    <property type="entry name" value="Response_reg"/>
    <property type="match status" value="1"/>
</dbReference>
<dbReference type="PROSITE" id="PS50113">
    <property type="entry name" value="PAC"/>
    <property type="match status" value="1"/>
</dbReference>
<dbReference type="Gene3D" id="1.10.287.130">
    <property type="match status" value="1"/>
</dbReference>
<dbReference type="PROSITE" id="PS50122">
    <property type="entry name" value="CHEB"/>
    <property type="match status" value="1"/>
</dbReference>
<dbReference type="GO" id="GO:0000156">
    <property type="term" value="F:phosphorelay response regulator activity"/>
    <property type="evidence" value="ECO:0007669"/>
    <property type="project" value="InterPro"/>
</dbReference>
<evidence type="ECO:0000256" key="1">
    <source>
        <dbReference type="ARBA" id="ARBA00000085"/>
    </source>
</evidence>
<feature type="region of interest" description="Disordered" evidence="11">
    <location>
        <begin position="1380"/>
        <end position="1403"/>
    </location>
</feature>
<evidence type="ECO:0000256" key="11">
    <source>
        <dbReference type="SAM" id="MobiDB-lite"/>
    </source>
</evidence>
<dbReference type="GO" id="GO:0006355">
    <property type="term" value="P:regulation of DNA-templated transcription"/>
    <property type="evidence" value="ECO:0007669"/>
    <property type="project" value="InterPro"/>
</dbReference>
<keyword evidence="4 8" id="KW-0145">Chemotaxis</keyword>
<dbReference type="InterPro" id="IPR000014">
    <property type="entry name" value="PAS"/>
</dbReference>
<dbReference type="InterPro" id="IPR036890">
    <property type="entry name" value="HATPase_C_sf"/>
</dbReference>
<evidence type="ECO:0000259" key="13">
    <source>
        <dbReference type="PROSITE" id="PS50110"/>
    </source>
</evidence>
<dbReference type="InterPro" id="IPR000700">
    <property type="entry name" value="PAS-assoc_C"/>
</dbReference>
<dbReference type="SUPFAM" id="SSF52172">
    <property type="entry name" value="CheY-like"/>
    <property type="match status" value="1"/>
</dbReference>
<dbReference type="PROSITE" id="PS50112">
    <property type="entry name" value="PAS"/>
    <property type="match status" value="1"/>
</dbReference>
<evidence type="ECO:0000259" key="14">
    <source>
        <dbReference type="PROSITE" id="PS50112"/>
    </source>
</evidence>
<keyword evidence="8" id="KW-0378">Hydrolase</keyword>
<dbReference type="PRINTS" id="PR00996">
    <property type="entry name" value="CHERMTFRASE"/>
</dbReference>
<dbReference type="InterPro" id="IPR001789">
    <property type="entry name" value="Sig_transdc_resp-reg_receiver"/>
</dbReference>
<evidence type="ECO:0000256" key="10">
    <source>
        <dbReference type="SAM" id="Coils"/>
    </source>
</evidence>
<feature type="domain" description="PAS" evidence="14">
    <location>
        <begin position="876"/>
        <end position="947"/>
    </location>
</feature>
<feature type="active site" evidence="8">
    <location>
        <position position="59"/>
    </location>
</feature>
<dbReference type="Pfam" id="PF03705">
    <property type="entry name" value="CheR_N"/>
    <property type="match status" value="1"/>
</dbReference>
<feature type="compositionally biased region" description="Basic and acidic residues" evidence="11">
    <location>
        <begin position="1385"/>
        <end position="1403"/>
    </location>
</feature>
<dbReference type="GO" id="GO:0005737">
    <property type="term" value="C:cytoplasm"/>
    <property type="evidence" value="ECO:0007669"/>
    <property type="project" value="InterPro"/>
</dbReference>
<evidence type="ECO:0000256" key="3">
    <source>
        <dbReference type="ARBA" id="ARBA00012438"/>
    </source>
</evidence>
<dbReference type="GO" id="GO:0006935">
    <property type="term" value="P:chemotaxis"/>
    <property type="evidence" value="ECO:0007669"/>
    <property type="project" value="UniProtKB-UniRule"/>
</dbReference>
<reference evidence="18 19" key="1">
    <citation type="submission" date="2020-04" db="EMBL/GenBank/DDBJ databases">
        <authorList>
            <person name="De Canck E."/>
        </authorList>
    </citation>
    <scope>NUCLEOTIDE SEQUENCE [LARGE SCALE GENOMIC DNA]</scope>
    <source>
        <strain evidence="18 19">LMG 9964</strain>
    </source>
</reference>
<protein>
    <recommendedName>
        <fullName evidence="3">histidine kinase</fullName>
        <ecNumber evidence="3">2.7.13.3</ecNumber>
    </recommendedName>
</protein>
<dbReference type="SUPFAM" id="SSF55874">
    <property type="entry name" value="ATPase domain of HSP90 chaperone/DNA topoisomerase II/histidine kinase"/>
    <property type="match status" value="1"/>
</dbReference>
<dbReference type="InterPro" id="IPR022642">
    <property type="entry name" value="CheR_C"/>
</dbReference>
<feature type="coiled-coil region" evidence="10">
    <location>
        <begin position="675"/>
        <end position="755"/>
    </location>
</feature>
<dbReference type="Gene3D" id="3.30.450.20">
    <property type="entry name" value="PAS domain"/>
    <property type="match status" value="2"/>
</dbReference>
<keyword evidence="7 18" id="KW-0418">Kinase</keyword>
<dbReference type="SMART" id="SM00387">
    <property type="entry name" value="HATPase_c"/>
    <property type="match status" value="1"/>
</dbReference>
<dbReference type="CDD" id="cd00082">
    <property type="entry name" value="HisKA"/>
    <property type="match status" value="1"/>
</dbReference>
<dbReference type="PROSITE" id="PS50123">
    <property type="entry name" value="CHER"/>
    <property type="match status" value="1"/>
</dbReference>
<feature type="domain" description="PAC" evidence="15">
    <location>
        <begin position="825"/>
        <end position="875"/>
    </location>
</feature>
<dbReference type="InterPro" id="IPR005467">
    <property type="entry name" value="His_kinase_dom"/>
</dbReference>
<keyword evidence="6 18" id="KW-0808">Transferase</keyword>
<dbReference type="Proteomes" id="UP000494102">
    <property type="component" value="Unassembled WGS sequence"/>
</dbReference>
<dbReference type="PANTHER" id="PTHR24422">
    <property type="entry name" value="CHEMOTAXIS PROTEIN METHYLTRANSFERASE"/>
    <property type="match status" value="1"/>
</dbReference>
<feature type="active site" evidence="8">
    <location>
        <position position="32"/>
    </location>
</feature>
<dbReference type="CDD" id="cd16434">
    <property type="entry name" value="CheB-CheR_fusion"/>
    <property type="match status" value="1"/>
</dbReference>
<feature type="domain" description="Response regulatory" evidence="13">
    <location>
        <begin position="1264"/>
        <end position="1380"/>
    </location>
</feature>
<feature type="domain" description="Histidine kinase" evidence="12">
    <location>
        <begin position="1026"/>
        <end position="1244"/>
    </location>
</feature>
<evidence type="ECO:0000256" key="9">
    <source>
        <dbReference type="PROSITE-ProRule" id="PRU00169"/>
    </source>
</evidence>
<dbReference type="InterPro" id="IPR013767">
    <property type="entry name" value="PAS_fold"/>
</dbReference>
<evidence type="ECO:0000259" key="12">
    <source>
        <dbReference type="PROSITE" id="PS50109"/>
    </source>
</evidence>
<evidence type="ECO:0000256" key="7">
    <source>
        <dbReference type="ARBA" id="ARBA00022777"/>
    </source>
</evidence>
<dbReference type="Pfam" id="PF01739">
    <property type="entry name" value="CheR"/>
    <property type="match status" value="1"/>
</dbReference>
<dbReference type="Gene3D" id="3.30.565.10">
    <property type="entry name" value="Histidine kinase-like ATPase, C-terminal domain"/>
    <property type="match status" value="1"/>
</dbReference>
<dbReference type="CDD" id="cd02440">
    <property type="entry name" value="AdoMet_MTases"/>
    <property type="match status" value="1"/>
</dbReference>
<evidence type="ECO:0000256" key="4">
    <source>
        <dbReference type="ARBA" id="ARBA00022500"/>
    </source>
</evidence>
<feature type="modified residue" description="4-aspartylphosphate" evidence="9">
    <location>
        <position position="1313"/>
    </location>
</feature>
<dbReference type="GeneID" id="27799799"/>
<evidence type="ECO:0000256" key="2">
    <source>
        <dbReference type="ARBA" id="ARBA00004429"/>
    </source>
</evidence>
<dbReference type="SMART" id="SM00388">
    <property type="entry name" value="HisKA"/>
    <property type="match status" value="1"/>
</dbReference>
<dbReference type="SMART" id="SM00448">
    <property type="entry name" value="REC"/>
    <property type="match status" value="1"/>
</dbReference>
<dbReference type="InterPro" id="IPR035965">
    <property type="entry name" value="PAS-like_dom_sf"/>
</dbReference>
<dbReference type="GO" id="GO:0008757">
    <property type="term" value="F:S-adenosylmethionine-dependent methyltransferase activity"/>
    <property type="evidence" value="ECO:0007669"/>
    <property type="project" value="InterPro"/>
</dbReference>
<dbReference type="EC" id="2.7.13.3" evidence="3"/>
<evidence type="ECO:0000256" key="5">
    <source>
        <dbReference type="ARBA" id="ARBA00022553"/>
    </source>
</evidence>
<dbReference type="NCBIfam" id="TIGR00229">
    <property type="entry name" value="sensory_box"/>
    <property type="match status" value="1"/>
</dbReference>
<dbReference type="Gene3D" id="3.40.50.180">
    <property type="entry name" value="Methylesterase CheB, C-terminal domain"/>
    <property type="match status" value="1"/>
</dbReference>
<evidence type="ECO:0000313" key="19">
    <source>
        <dbReference type="Proteomes" id="UP000494102"/>
    </source>
</evidence>
<dbReference type="GO" id="GO:0008984">
    <property type="term" value="F:protein-glutamate methylesterase activity"/>
    <property type="evidence" value="ECO:0007669"/>
    <property type="project" value="InterPro"/>
</dbReference>
<dbReference type="SUPFAM" id="SSF47384">
    <property type="entry name" value="Homodimeric domain of signal transducing histidine kinase"/>
    <property type="match status" value="1"/>
</dbReference>
<dbReference type="PROSITE" id="PS50110">
    <property type="entry name" value="RESPONSE_REGULATORY"/>
    <property type="match status" value="1"/>
</dbReference>
<feature type="domain" description="CheB-type methylesterase" evidence="16">
    <location>
        <begin position="26"/>
        <end position="204"/>
    </location>
</feature>
<dbReference type="Pfam" id="PF13426">
    <property type="entry name" value="PAS_9"/>
    <property type="match status" value="1"/>
</dbReference>
<dbReference type="InterPro" id="IPR000673">
    <property type="entry name" value="Sig_transdc_resp-reg_Me-estase"/>
</dbReference>
<dbReference type="InterPro" id="IPR022641">
    <property type="entry name" value="CheR_N"/>
</dbReference>
<dbReference type="CDD" id="cd17580">
    <property type="entry name" value="REC_2_DhkD-like"/>
    <property type="match status" value="1"/>
</dbReference>
<dbReference type="SUPFAM" id="SSF52738">
    <property type="entry name" value="Methylesterase CheB, C-terminal domain"/>
    <property type="match status" value="1"/>
</dbReference>
<dbReference type="SUPFAM" id="SSF47757">
    <property type="entry name" value="Chemotaxis receptor methyltransferase CheR, N-terminal domain"/>
    <property type="match status" value="1"/>
</dbReference>
<proteinExistence type="predicted"/>
<dbReference type="SUPFAM" id="SSF55785">
    <property type="entry name" value="PYP-like sensor domain (PAS domain)"/>
    <property type="match status" value="3"/>
</dbReference>
<dbReference type="Pfam" id="PF02518">
    <property type="entry name" value="HATPase_c"/>
    <property type="match status" value="1"/>
</dbReference>
<dbReference type="PROSITE" id="PS50109">
    <property type="entry name" value="HIS_KIN"/>
    <property type="match status" value="1"/>
</dbReference>